<gene>
    <name evidence="3" type="ORF">ElyMa_005793500</name>
</gene>
<dbReference type="EMBL" id="BMAT01011626">
    <property type="protein sequence ID" value="GFR76128.1"/>
    <property type="molecule type" value="Genomic_DNA"/>
</dbReference>
<dbReference type="Gene3D" id="3.10.20.90">
    <property type="entry name" value="Phosphatidylinositol 3-kinase Catalytic Subunit, Chain A, domain 1"/>
    <property type="match status" value="1"/>
</dbReference>
<evidence type="ECO:0000256" key="1">
    <source>
        <dbReference type="SAM" id="MobiDB-lite"/>
    </source>
</evidence>
<dbReference type="AlphaFoldDB" id="A0AAV4FTQ5"/>
<protein>
    <submittedName>
        <fullName evidence="3">Mitogen-activated protein kinase kinase kinase 3</fullName>
    </submittedName>
</protein>
<accession>A0AAV4FTQ5</accession>
<dbReference type="Pfam" id="PF00564">
    <property type="entry name" value="PB1"/>
    <property type="match status" value="1"/>
</dbReference>
<feature type="region of interest" description="Disordered" evidence="1">
    <location>
        <begin position="121"/>
        <end position="144"/>
    </location>
</feature>
<sequence length="170" mass="17977">MGNKRARQLALHNLQKRSELKVKCEFGGEKRVLSVPRPVMYPDLVRRLQEMYQMLISVFYTQCNGEIYIPLRSQQDLDAAVQLVDQNEHLTSLRLYLTPALNGGGAGGGGSMNTSGYGGGGVGASEAAGHSSVHPAGAGGYPSSPSVGGQVGGYSLKGSTPPVSYCDIYV</sequence>
<reference evidence="3 4" key="1">
    <citation type="journal article" date="2021" name="Elife">
        <title>Chloroplast acquisition without the gene transfer in kleptoplastic sea slugs, Plakobranchus ocellatus.</title>
        <authorList>
            <person name="Maeda T."/>
            <person name="Takahashi S."/>
            <person name="Yoshida T."/>
            <person name="Shimamura S."/>
            <person name="Takaki Y."/>
            <person name="Nagai Y."/>
            <person name="Toyoda A."/>
            <person name="Suzuki Y."/>
            <person name="Arimoto A."/>
            <person name="Ishii H."/>
            <person name="Satoh N."/>
            <person name="Nishiyama T."/>
            <person name="Hasebe M."/>
            <person name="Maruyama T."/>
            <person name="Minagawa J."/>
            <person name="Obokata J."/>
            <person name="Shigenobu S."/>
        </authorList>
    </citation>
    <scope>NUCLEOTIDE SEQUENCE [LARGE SCALE GENOMIC DNA]</scope>
</reference>
<organism evidence="3 4">
    <name type="scientific">Elysia marginata</name>
    <dbReference type="NCBI Taxonomy" id="1093978"/>
    <lineage>
        <taxon>Eukaryota</taxon>
        <taxon>Metazoa</taxon>
        <taxon>Spiralia</taxon>
        <taxon>Lophotrochozoa</taxon>
        <taxon>Mollusca</taxon>
        <taxon>Gastropoda</taxon>
        <taxon>Heterobranchia</taxon>
        <taxon>Euthyneura</taxon>
        <taxon>Panpulmonata</taxon>
        <taxon>Sacoglossa</taxon>
        <taxon>Placobranchoidea</taxon>
        <taxon>Plakobranchidae</taxon>
        <taxon>Elysia</taxon>
    </lineage>
</organism>
<comment type="caution">
    <text evidence="3">The sequence shown here is derived from an EMBL/GenBank/DDBJ whole genome shotgun (WGS) entry which is preliminary data.</text>
</comment>
<evidence type="ECO:0000259" key="2">
    <source>
        <dbReference type="PROSITE" id="PS51745"/>
    </source>
</evidence>
<dbReference type="InterPro" id="IPR000270">
    <property type="entry name" value="PB1_dom"/>
</dbReference>
<keyword evidence="4" id="KW-1185">Reference proteome</keyword>
<dbReference type="InterPro" id="IPR053793">
    <property type="entry name" value="PB1-like"/>
</dbReference>
<dbReference type="SUPFAM" id="SSF54277">
    <property type="entry name" value="CAD &amp; PB1 domains"/>
    <property type="match status" value="1"/>
</dbReference>
<dbReference type="PROSITE" id="PS51745">
    <property type="entry name" value="PB1"/>
    <property type="match status" value="1"/>
</dbReference>
<evidence type="ECO:0000313" key="4">
    <source>
        <dbReference type="Proteomes" id="UP000762676"/>
    </source>
</evidence>
<feature type="domain" description="PB1" evidence="2">
    <location>
        <begin position="19"/>
        <end position="100"/>
    </location>
</feature>
<name>A0AAV4FTQ5_9GAST</name>
<proteinExistence type="predicted"/>
<dbReference type="Proteomes" id="UP000762676">
    <property type="component" value="Unassembled WGS sequence"/>
</dbReference>
<dbReference type="SMART" id="SM00666">
    <property type="entry name" value="PB1"/>
    <property type="match status" value="1"/>
</dbReference>
<dbReference type="GO" id="GO:0016301">
    <property type="term" value="F:kinase activity"/>
    <property type="evidence" value="ECO:0007669"/>
    <property type="project" value="UniProtKB-KW"/>
</dbReference>
<keyword evidence="3" id="KW-0418">Kinase</keyword>
<evidence type="ECO:0000313" key="3">
    <source>
        <dbReference type="EMBL" id="GFR76128.1"/>
    </source>
</evidence>
<keyword evidence="3" id="KW-0808">Transferase</keyword>